<sequence length="116" mass="12569">MLPTTRKNLRGKKEEIGAEYPMAIAMALKEELGGSRQSIKKLARWTGASERTVQNWLGGVRGPSGPHLVALARHLPAVHFAYLSMTGRVDGPAPDVNASVALLREALDLLTARRLS</sequence>
<dbReference type="Proteomes" id="UP000032614">
    <property type="component" value="Chromosome 1"/>
</dbReference>
<dbReference type="InterPro" id="IPR010982">
    <property type="entry name" value="Lambda_DNA-bd_dom_sf"/>
</dbReference>
<accession>A0AAU8SU68</accession>
<dbReference type="AlphaFoldDB" id="A0AAU8SU68"/>
<organism evidence="1 2">
    <name type="scientific">Paraburkholderia fungorum</name>
    <dbReference type="NCBI Taxonomy" id="134537"/>
    <lineage>
        <taxon>Bacteria</taxon>
        <taxon>Pseudomonadati</taxon>
        <taxon>Pseudomonadota</taxon>
        <taxon>Betaproteobacteria</taxon>
        <taxon>Burkholderiales</taxon>
        <taxon>Burkholderiaceae</taxon>
        <taxon>Paraburkholderia</taxon>
    </lineage>
</organism>
<name>A0AAU8SU68_9BURK</name>
<evidence type="ECO:0000313" key="1">
    <source>
        <dbReference type="EMBL" id="AJZ57633.1"/>
    </source>
</evidence>
<dbReference type="SUPFAM" id="SSF47413">
    <property type="entry name" value="lambda repressor-like DNA-binding domains"/>
    <property type="match status" value="1"/>
</dbReference>
<proteinExistence type="predicted"/>
<dbReference type="InterPro" id="IPR001356">
    <property type="entry name" value="HD"/>
</dbReference>
<evidence type="ECO:0000313" key="2">
    <source>
        <dbReference type="Proteomes" id="UP000032614"/>
    </source>
</evidence>
<evidence type="ECO:0008006" key="3">
    <source>
        <dbReference type="Google" id="ProtNLM"/>
    </source>
</evidence>
<dbReference type="CDD" id="cd00086">
    <property type="entry name" value="homeodomain"/>
    <property type="match status" value="1"/>
</dbReference>
<dbReference type="GO" id="GO:0003677">
    <property type="term" value="F:DNA binding"/>
    <property type="evidence" value="ECO:0007669"/>
    <property type="project" value="InterPro"/>
</dbReference>
<dbReference type="EMBL" id="CP010026">
    <property type="protein sequence ID" value="AJZ57633.1"/>
    <property type="molecule type" value="Genomic_DNA"/>
</dbReference>
<reference evidence="1 2" key="1">
    <citation type="journal article" date="2015" name="Genome Announc.">
        <title>Complete genome sequences for 59 burkholderia isolates, both pathogenic and near neighbor.</title>
        <authorList>
            <person name="Johnson S.L."/>
            <person name="Bishop-Lilly K.A."/>
            <person name="Ladner J.T."/>
            <person name="Daligault H.E."/>
            <person name="Davenport K.W."/>
            <person name="Jaissle J."/>
            <person name="Frey K.G."/>
            <person name="Koroleva G.I."/>
            <person name="Bruce D.C."/>
            <person name="Coyne S.R."/>
            <person name="Broomall S.M."/>
            <person name="Li P.E."/>
            <person name="Teshima H."/>
            <person name="Gibbons H.S."/>
            <person name="Palacios G.F."/>
            <person name="Rosenzweig C.N."/>
            <person name="Redden C.L."/>
            <person name="Xu Y."/>
            <person name="Minogue T.D."/>
            <person name="Chain P.S."/>
        </authorList>
    </citation>
    <scope>NUCLEOTIDE SEQUENCE [LARGE SCALE GENOMIC DNA]</scope>
    <source>
        <strain evidence="1 2">ATCC BAA-463</strain>
    </source>
</reference>
<gene>
    <name evidence="1" type="ORF">OI25_2940</name>
</gene>
<dbReference type="KEGG" id="bfn:OI25_2940"/>
<protein>
    <recommendedName>
        <fullName evidence="3">XRE family transcriptional regulator</fullName>
    </recommendedName>
</protein>